<dbReference type="GO" id="GO:0031956">
    <property type="term" value="F:medium-chain fatty acid-CoA ligase activity"/>
    <property type="evidence" value="ECO:0007669"/>
    <property type="project" value="TreeGrafter"/>
</dbReference>
<feature type="domain" description="AMP-binding enzyme C-terminal" evidence="7">
    <location>
        <begin position="463"/>
        <end position="541"/>
    </location>
</feature>
<dbReference type="InterPro" id="IPR045851">
    <property type="entry name" value="AMP-bd_C_sf"/>
</dbReference>
<dbReference type="Pfam" id="PF00501">
    <property type="entry name" value="AMP-binding"/>
    <property type="match status" value="1"/>
</dbReference>
<dbReference type="PANTHER" id="PTHR43201">
    <property type="entry name" value="ACYL-COA SYNTHETASE"/>
    <property type="match status" value="1"/>
</dbReference>
<comment type="similarity">
    <text evidence="1">Belongs to the ATP-dependent AMP-binding enzyme family.</text>
</comment>
<dbReference type="FunFam" id="3.40.50.12780:FF:000003">
    <property type="entry name" value="Long-chain-fatty-acid--CoA ligase FadD"/>
    <property type="match status" value="1"/>
</dbReference>
<dbReference type="FunFam" id="3.30.300.30:FF:000008">
    <property type="entry name" value="2,3-dihydroxybenzoate-AMP ligase"/>
    <property type="match status" value="1"/>
</dbReference>
<evidence type="ECO:0000313" key="9">
    <source>
        <dbReference type="Proteomes" id="UP000075787"/>
    </source>
</evidence>
<dbReference type="PANTHER" id="PTHR43201:SF5">
    <property type="entry name" value="MEDIUM-CHAIN ACYL-COA LIGASE ACSF2, MITOCHONDRIAL"/>
    <property type="match status" value="1"/>
</dbReference>
<evidence type="ECO:0000256" key="4">
    <source>
        <dbReference type="ARBA" id="ARBA00066616"/>
    </source>
</evidence>
<dbReference type="RefSeq" id="WP_062761812.1">
    <property type="nucleotide sequence ID" value="NZ_CP121042.1"/>
</dbReference>
<proteinExistence type="inferred from homology"/>
<sequence>MSELTMSYVCGTSDEPLRYETIGTALARTAETWPEGDALVVVHQNIRWSWAEFDRRVTELAAGMIGLGLEPGDRIGIWAPNRVEWLLTLFAAMRAGLILVNINPAYRTFELEHALNLSGCRALVLAETFKTSRYVDMLLEIAPEFAEAGGRAERLPALDFVIPLGESRGAMIGFDRIAFYADDASRAKLQAIIPTLRPDDPVNIQFTSGTTGSPKGATLTHNNILNNGFFVGRLMGFTEADRLCIPVPLYHCFGMVLSVLACVTHGATMVFPSEAFEPRAALQAVQAERCTALHGVPTMFITELALPDFKSFDLSTLRTGIMAGAPCPIDTMREVIAKMNMREVTICYGMTETSPVSFQTRADVDLETRTETVGTIHPFVEVRIVDGDDRVVPVNTVGELHTRGYNVMAGYWNDEARTRDAIAPGGWMRTGDLGVIDERGRCRIVGRSKDMILRGGENIYPVEIENFLITHPGILDVAVFGIADAKYGEQVCAWIRRADNPDGSSLTEAAVLGFCEGRIAHFKIPRRIRFVEDMPMTVTGKIQKFLMRQAEEEGAAI</sequence>
<dbReference type="PROSITE" id="PS00455">
    <property type="entry name" value="AMP_BINDING"/>
    <property type="match status" value="1"/>
</dbReference>
<dbReference type="InterPro" id="IPR020845">
    <property type="entry name" value="AMP-binding_CS"/>
</dbReference>
<dbReference type="AlphaFoldDB" id="A0A162LSI1"/>
<protein>
    <recommendedName>
        <fullName evidence="5">3-methylmercaptopropionyl-CoA ligase</fullName>
        <ecNumber evidence="4">6.2.1.44</ecNumber>
    </recommendedName>
</protein>
<evidence type="ECO:0000313" key="8">
    <source>
        <dbReference type="EMBL" id="KYO56823.1"/>
    </source>
</evidence>
<dbReference type="EC" id="6.2.1.44" evidence="4"/>
<dbReference type="Proteomes" id="UP000075787">
    <property type="component" value="Unassembled WGS sequence"/>
</dbReference>
<dbReference type="OrthoDB" id="9803968at2"/>
<dbReference type="InterPro" id="IPR025110">
    <property type="entry name" value="AMP-bd_C"/>
</dbReference>
<dbReference type="Pfam" id="PF13193">
    <property type="entry name" value="AMP-binding_C"/>
    <property type="match status" value="1"/>
</dbReference>
<dbReference type="CDD" id="cd05917">
    <property type="entry name" value="FACL_like_2"/>
    <property type="match status" value="1"/>
</dbReference>
<dbReference type="EMBL" id="LPZR01000036">
    <property type="protein sequence ID" value="KYO56823.1"/>
    <property type="molecule type" value="Genomic_DNA"/>
</dbReference>
<evidence type="ECO:0000256" key="5">
    <source>
        <dbReference type="ARBA" id="ARBA00067668"/>
    </source>
</evidence>
<reference evidence="8 9" key="1">
    <citation type="submission" date="2015-12" db="EMBL/GenBank/DDBJ databases">
        <title>Genome sequence of Tistrella mobilis MCCC 1A02139.</title>
        <authorList>
            <person name="Lu L."/>
            <person name="Lai Q."/>
            <person name="Shao Z."/>
            <person name="Qian P."/>
        </authorList>
    </citation>
    <scope>NUCLEOTIDE SEQUENCE [LARGE SCALE GENOMIC DNA]</scope>
    <source>
        <strain evidence="8 9">MCCC 1A02139</strain>
    </source>
</reference>
<organism evidence="8 9">
    <name type="scientific">Tistrella mobilis</name>
    <dbReference type="NCBI Taxonomy" id="171437"/>
    <lineage>
        <taxon>Bacteria</taxon>
        <taxon>Pseudomonadati</taxon>
        <taxon>Pseudomonadota</taxon>
        <taxon>Alphaproteobacteria</taxon>
        <taxon>Geminicoccales</taxon>
        <taxon>Geminicoccaceae</taxon>
        <taxon>Tistrella</taxon>
    </lineage>
</organism>
<dbReference type="SUPFAM" id="SSF56801">
    <property type="entry name" value="Acetyl-CoA synthetase-like"/>
    <property type="match status" value="1"/>
</dbReference>
<evidence type="ECO:0000259" key="7">
    <source>
        <dbReference type="Pfam" id="PF13193"/>
    </source>
</evidence>
<dbReference type="Gene3D" id="3.30.300.30">
    <property type="match status" value="1"/>
</dbReference>
<evidence type="ECO:0000256" key="1">
    <source>
        <dbReference type="ARBA" id="ARBA00006432"/>
    </source>
</evidence>
<name>A0A162LSI1_9PROT</name>
<dbReference type="InterPro" id="IPR042099">
    <property type="entry name" value="ANL_N_sf"/>
</dbReference>
<dbReference type="GO" id="GO:0006631">
    <property type="term" value="P:fatty acid metabolic process"/>
    <property type="evidence" value="ECO:0007669"/>
    <property type="project" value="TreeGrafter"/>
</dbReference>
<evidence type="ECO:0000256" key="2">
    <source>
        <dbReference type="ARBA" id="ARBA00022598"/>
    </source>
</evidence>
<gene>
    <name evidence="8" type="ORF">AUP44_21690</name>
</gene>
<evidence type="ECO:0000256" key="3">
    <source>
        <dbReference type="ARBA" id="ARBA00051915"/>
    </source>
</evidence>
<evidence type="ECO:0000259" key="6">
    <source>
        <dbReference type="Pfam" id="PF00501"/>
    </source>
</evidence>
<comment type="caution">
    <text evidence="8">The sequence shown here is derived from an EMBL/GenBank/DDBJ whole genome shotgun (WGS) entry which is preliminary data.</text>
</comment>
<accession>A0A162LSI1</accession>
<dbReference type="GeneID" id="97239005"/>
<dbReference type="InterPro" id="IPR000873">
    <property type="entry name" value="AMP-dep_synth/lig_dom"/>
</dbReference>
<dbReference type="Gene3D" id="3.40.50.12780">
    <property type="entry name" value="N-terminal domain of ligase-like"/>
    <property type="match status" value="1"/>
</dbReference>
<comment type="catalytic activity">
    <reaction evidence="3">
        <text>3-(methylsulfanyl)propanoate + ATP + CoA = 3-(methylsulfanyl)propanoyl-CoA + AMP + diphosphate</text>
        <dbReference type="Rhea" id="RHEA:43052"/>
        <dbReference type="ChEBI" id="CHEBI:30616"/>
        <dbReference type="ChEBI" id="CHEBI:33019"/>
        <dbReference type="ChEBI" id="CHEBI:49016"/>
        <dbReference type="ChEBI" id="CHEBI:57287"/>
        <dbReference type="ChEBI" id="CHEBI:82815"/>
        <dbReference type="ChEBI" id="CHEBI:456215"/>
        <dbReference type="EC" id="6.2.1.44"/>
    </reaction>
    <physiologicalReaction direction="left-to-right" evidence="3">
        <dbReference type="Rhea" id="RHEA:43053"/>
    </physiologicalReaction>
</comment>
<feature type="domain" description="AMP-dependent synthetase/ligase" evidence="6">
    <location>
        <begin position="27"/>
        <end position="412"/>
    </location>
</feature>
<keyword evidence="2" id="KW-0436">Ligase</keyword>